<evidence type="ECO:0000256" key="7">
    <source>
        <dbReference type="ARBA" id="ARBA00023128"/>
    </source>
</evidence>
<evidence type="ECO:0000256" key="4">
    <source>
        <dbReference type="ARBA" id="ARBA00022792"/>
    </source>
</evidence>
<comment type="function">
    <text evidence="9">Accessory subunit of the mitochondrial membrane respiratory chain NADH dehydrogenase (Complex I), that is believed not to be involved in catalysis. Complex I functions in the transfer of electrons from NADH to the respiratory chain. The immediate electron acceptor for the enzyme is believed to be ubiquinone.</text>
</comment>
<dbReference type="GeneID" id="37268411"/>
<accession>A0A316ZCL4</accession>
<keyword evidence="6 9" id="KW-0249">Electron transport</keyword>
<dbReference type="PANTHER" id="PTHR12219:SF8">
    <property type="entry name" value="NADH DEHYDROGENASE [UBIQUINONE] IRON-SULFUR PROTEIN 4, MITOCHONDRIAL"/>
    <property type="match status" value="1"/>
</dbReference>
<dbReference type="Gene3D" id="3.30.160.190">
    <property type="entry name" value="atu1810 like domain"/>
    <property type="match status" value="1"/>
</dbReference>
<dbReference type="FunFam" id="3.30.160.190:FF:000001">
    <property type="entry name" value="NADH-ubiquinone oxidoreductase 21 kDa subunit mitochondrial"/>
    <property type="match status" value="1"/>
</dbReference>
<sequence length="170" mass="18941">MSLRLTPLLRGAAPARLYSAGAKLPAAPAPGATGSRDVIREQQERCSVPLAADQISDAPPELRQRPVRIFKPSKSSNTSGKSGTAHWRVDFDILEGSARWENPLMGWASSADYMQATYLKFKTSEDAVHFCEKQNWPYFVQQPHAPRIPPKSYSANYDYSPGKLRLHQTK</sequence>
<dbReference type="PANTHER" id="PTHR12219">
    <property type="entry name" value="NADH-UBIQUINONE OXIDOREDUCTASE"/>
    <property type="match status" value="1"/>
</dbReference>
<evidence type="ECO:0000256" key="2">
    <source>
        <dbReference type="ARBA" id="ARBA00022448"/>
    </source>
</evidence>
<evidence type="ECO:0000256" key="9">
    <source>
        <dbReference type="RuleBase" id="RU367010"/>
    </source>
</evidence>
<comment type="similarity">
    <text evidence="1 9">Belongs to the complex I NDUFS4 subunit family.</text>
</comment>
<evidence type="ECO:0000313" key="10">
    <source>
        <dbReference type="EMBL" id="PWN99056.1"/>
    </source>
</evidence>
<keyword evidence="7 9" id="KW-0496">Mitochondrion</keyword>
<dbReference type="STRING" id="58919.A0A316ZCL4"/>
<keyword evidence="3 9" id="KW-0679">Respiratory chain</keyword>
<evidence type="ECO:0000256" key="1">
    <source>
        <dbReference type="ARBA" id="ARBA00005882"/>
    </source>
</evidence>
<evidence type="ECO:0000256" key="6">
    <source>
        <dbReference type="ARBA" id="ARBA00022982"/>
    </source>
</evidence>
<dbReference type="AlphaFoldDB" id="A0A316ZCL4"/>
<name>A0A316ZCL4_9BASI</name>
<proteinExistence type="inferred from homology"/>
<dbReference type="GO" id="GO:0022900">
    <property type="term" value="P:electron transport chain"/>
    <property type="evidence" value="ECO:0007669"/>
    <property type="project" value="InterPro"/>
</dbReference>
<evidence type="ECO:0000313" key="11">
    <source>
        <dbReference type="Proteomes" id="UP000245946"/>
    </source>
</evidence>
<comment type="subcellular location">
    <subcellularLocation>
        <location evidence="9">Mitochondrion inner membrane</location>
        <topology evidence="9">Peripheral membrane protein</topology>
        <orientation evidence="9">Matrix side</orientation>
    </subcellularLocation>
</comment>
<dbReference type="OrthoDB" id="3089at2759"/>
<reference evidence="10 11" key="1">
    <citation type="journal article" date="2018" name="Mol. Biol. Evol.">
        <title>Broad Genomic Sampling Reveals a Smut Pathogenic Ancestry of the Fungal Clade Ustilaginomycotina.</title>
        <authorList>
            <person name="Kijpornyongpan T."/>
            <person name="Mondo S.J."/>
            <person name="Barry K."/>
            <person name="Sandor L."/>
            <person name="Lee J."/>
            <person name="Lipzen A."/>
            <person name="Pangilinan J."/>
            <person name="LaButti K."/>
            <person name="Hainaut M."/>
            <person name="Henrissat B."/>
            <person name="Grigoriev I.V."/>
            <person name="Spatafora J.W."/>
            <person name="Aime M.C."/>
        </authorList>
    </citation>
    <scope>NUCLEOTIDE SEQUENCE [LARGE SCALE GENOMIC DNA]</scope>
    <source>
        <strain evidence="10 11">MCA 4186</strain>
    </source>
</reference>
<evidence type="ECO:0000256" key="8">
    <source>
        <dbReference type="ARBA" id="ARBA00023136"/>
    </source>
</evidence>
<dbReference type="InterPro" id="IPR038532">
    <property type="entry name" value="NDUFS4-like_sf"/>
</dbReference>
<keyword evidence="4 9" id="KW-0999">Mitochondrion inner membrane</keyword>
<organism evidence="10 11">
    <name type="scientific">Tilletiopsis washingtonensis</name>
    <dbReference type="NCBI Taxonomy" id="58919"/>
    <lineage>
        <taxon>Eukaryota</taxon>
        <taxon>Fungi</taxon>
        <taxon>Dikarya</taxon>
        <taxon>Basidiomycota</taxon>
        <taxon>Ustilaginomycotina</taxon>
        <taxon>Exobasidiomycetes</taxon>
        <taxon>Entylomatales</taxon>
        <taxon>Entylomatales incertae sedis</taxon>
        <taxon>Tilletiopsis</taxon>
    </lineage>
</organism>
<dbReference type="RefSeq" id="XP_025599335.1">
    <property type="nucleotide sequence ID" value="XM_025740867.1"/>
</dbReference>
<keyword evidence="5 9" id="KW-0809">Transit peptide</keyword>
<keyword evidence="8 9" id="KW-0472">Membrane</keyword>
<dbReference type="EMBL" id="KZ819289">
    <property type="protein sequence ID" value="PWN99056.1"/>
    <property type="molecule type" value="Genomic_DNA"/>
</dbReference>
<keyword evidence="11" id="KW-1185">Reference proteome</keyword>
<protein>
    <recommendedName>
        <fullName evidence="9">NADH dehydrogenase [ubiquinone] iron-sulfur protein 4, mitochondrial</fullName>
    </recommendedName>
</protein>
<dbReference type="Pfam" id="PF04800">
    <property type="entry name" value="NDUS4"/>
    <property type="match status" value="1"/>
</dbReference>
<evidence type="ECO:0000256" key="5">
    <source>
        <dbReference type="ARBA" id="ARBA00022946"/>
    </source>
</evidence>
<gene>
    <name evidence="10" type="ORF">FA09DRAFT_317066</name>
</gene>
<dbReference type="Proteomes" id="UP000245946">
    <property type="component" value="Unassembled WGS sequence"/>
</dbReference>
<evidence type="ECO:0000256" key="3">
    <source>
        <dbReference type="ARBA" id="ARBA00022660"/>
    </source>
</evidence>
<dbReference type="GO" id="GO:0005743">
    <property type="term" value="C:mitochondrial inner membrane"/>
    <property type="evidence" value="ECO:0007669"/>
    <property type="project" value="UniProtKB-SubCell"/>
</dbReference>
<keyword evidence="2 9" id="KW-0813">Transport</keyword>
<dbReference type="InterPro" id="IPR006885">
    <property type="entry name" value="NADH_UbQ_FeS_4_mit-like"/>
</dbReference>